<organism evidence="1 2">
    <name type="scientific">Phakopsora pachyrhizi</name>
    <name type="common">Asian soybean rust disease fungus</name>
    <dbReference type="NCBI Taxonomy" id="170000"/>
    <lineage>
        <taxon>Eukaryota</taxon>
        <taxon>Fungi</taxon>
        <taxon>Dikarya</taxon>
        <taxon>Basidiomycota</taxon>
        <taxon>Pucciniomycotina</taxon>
        <taxon>Pucciniomycetes</taxon>
        <taxon>Pucciniales</taxon>
        <taxon>Phakopsoraceae</taxon>
        <taxon>Phakopsora</taxon>
    </lineage>
</organism>
<keyword evidence="2" id="KW-1185">Reference proteome</keyword>
<protein>
    <submittedName>
        <fullName evidence="1">Uncharacterized protein</fullName>
    </submittedName>
</protein>
<dbReference type="EMBL" id="CALTRL010000925">
    <property type="protein sequence ID" value="CAH7670082.1"/>
    <property type="molecule type" value="Genomic_DNA"/>
</dbReference>
<dbReference type="Proteomes" id="UP001153365">
    <property type="component" value="Unassembled WGS sequence"/>
</dbReference>
<proteinExistence type="predicted"/>
<evidence type="ECO:0000313" key="1">
    <source>
        <dbReference type="EMBL" id="CAH7670082.1"/>
    </source>
</evidence>
<dbReference type="AlphaFoldDB" id="A0AAV0APA8"/>
<evidence type="ECO:0000313" key="2">
    <source>
        <dbReference type="Proteomes" id="UP001153365"/>
    </source>
</evidence>
<comment type="caution">
    <text evidence="1">The sequence shown here is derived from an EMBL/GenBank/DDBJ whole genome shotgun (WGS) entry which is preliminary data.</text>
</comment>
<accession>A0AAV0APA8</accession>
<name>A0AAV0APA8_PHAPC</name>
<reference evidence="1" key="1">
    <citation type="submission" date="2022-06" db="EMBL/GenBank/DDBJ databases">
        <authorList>
            <consortium name="SYNGENTA / RWTH Aachen University"/>
        </authorList>
    </citation>
    <scope>NUCLEOTIDE SEQUENCE</scope>
</reference>
<gene>
    <name evidence="1" type="ORF">PPACK8108_LOCUS4763</name>
</gene>
<sequence length="162" mass="18564">MKFLVSHSQSEQHVITREETKNVVVIDTYEIRFMSLRELAHVTVVIQLWVTTTGDIYVPTGRWGHTDLFLITSDVNRLAEIVKQIVEVRVETSENKDQANHYYLDLLQSDEERADMETKTVLAITARIDMMNREGIKGIDTDPVGVISRKTLEAVDEMERGS</sequence>